<evidence type="ECO:0000313" key="3">
    <source>
        <dbReference type="WBParaSite" id="SCUD_0000490201-mRNA-1"/>
    </source>
</evidence>
<dbReference type="STRING" id="6186.A0A183JQB4"/>
<dbReference type="WBParaSite" id="SCUD_0000490201-mRNA-1">
    <property type="protein sequence ID" value="SCUD_0000490201-mRNA-1"/>
    <property type="gene ID" value="SCUD_0000490201"/>
</dbReference>
<name>A0A183JQB4_9TREM</name>
<dbReference type="AlphaFoldDB" id="A0A183JQB4"/>
<reference evidence="3" key="1">
    <citation type="submission" date="2016-06" db="UniProtKB">
        <authorList>
            <consortium name="WormBaseParasite"/>
        </authorList>
    </citation>
    <scope>IDENTIFICATION</scope>
</reference>
<gene>
    <name evidence="1" type="ORF">SCUD_LOCUS4902</name>
</gene>
<dbReference type="Proteomes" id="UP000279833">
    <property type="component" value="Unassembled WGS sequence"/>
</dbReference>
<proteinExistence type="predicted"/>
<evidence type="ECO:0000313" key="1">
    <source>
        <dbReference type="EMBL" id="VDO91440.1"/>
    </source>
</evidence>
<reference evidence="1 2" key="2">
    <citation type="submission" date="2018-11" db="EMBL/GenBank/DDBJ databases">
        <authorList>
            <consortium name="Pathogen Informatics"/>
        </authorList>
    </citation>
    <scope>NUCLEOTIDE SEQUENCE [LARGE SCALE GENOMIC DNA]</scope>
    <source>
        <strain evidence="1">Dakar</strain>
        <strain evidence="2">Dakar, Senegal</strain>
    </source>
</reference>
<keyword evidence="2" id="KW-1185">Reference proteome</keyword>
<organism evidence="3">
    <name type="scientific">Schistosoma curassoni</name>
    <dbReference type="NCBI Taxonomy" id="6186"/>
    <lineage>
        <taxon>Eukaryota</taxon>
        <taxon>Metazoa</taxon>
        <taxon>Spiralia</taxon>
        <taxon>Lophotrochozoa</taxon>
        <taxon>Platyhelminthes</taxon>
        <taxon>Trematoda</taxon>
        <taxon>Digenea</taxon>
        <taxon>Strigeidida</taxon>
        <taxon>Schistosomatoidea</taxon>
        <taxon>Schistosomatidae</taxon>
        <taxon>Schistosoma</taxon>
    </lineage>
</organism>
<evidence type="ECO:0000313" key="2">
    <source>
        <dbReference type="Proteomes" id="UP000279833"/>
    </source>
</evidence>
<sequence>LTEEIQRLVNQGSLVTKSALQFQPNAGFLLLLVIKLINCPYFGPIQEIQKLHTYLTGIMKQTQLSISSSSSSLLSSCSSTDQYYNISLPLAYNLSQIGVRLGQDVDWLMNSPLCKLIYEISSKKQMEYENLSNLPDLFTNRLSDNYLPLGGQLTENELNNWIMNNTYLSLCSVS</sequence>
<protein>
    <submittedName>
        <fullName evidence="3">Dilute domain-containing protein</fullName>
    </submittedName>
</protein>
<dbReference type="EMBL" id="UZAK01007073">
    <property type="protein sequence ID" value="VDO91440.1"/>
    <property type="molecule type" value="Genomic_DNA"/>
</dbReference>
<accession>A0A183JQB4</accession>